<keyword evidence="3" id="KW-1185">Reference proteome</keyword>
<dbReference type="EMBL" id="FOLM01000017">
    <property type="protein sequence ID" value="SFD48864.1"/>
    <property type="molecule type" value="Genomic_DNA"/>
</dbReference>
<name>A0A1I1SQY0_9ACTN</name>
<evidence type="ECO:0000313" key="2">
    <source>
        <dbReference type="EMBL" id="SFD48864.1"/>
    </source>
</evidence>
<evidence type="ECO:0000313" key="3">
    <source>
        <dbReference type="Proteomes" id="UP000199207"/>
    </source>
</evidence>
<gene>
    <name evidence="2" type="ORF">SAMN05421773_1172</name>
</gene>
<evidence type="ECO:0000256" key="1">
    <source>
        <dbReference type="SAM" id="MobiDB-lite"/>
    </source>
</evidence>
<accession>A0A1I1SQY0</accession>
<dbReference type="Proteomes" id="UP000199207">
    <property type="component" value="Unassembled WGS sequence"/>
</dbReference>
<sequence length="117" mass="12081">MLGGAGMTTVAGWRGLIGARVRDTTTERTGLLMDVLKEPVSAPGCATVAWAVRAYLRPVQGGTEWVTDPKNLEVIEPHALHRPVRHPAAGAPSPDPASVPAPVPGLRPSPAAAEPPG</sequence>
<dbReference type="AlphaFoldDB" id="A0A1I1SQY0"/>
<feature type="compositionally biased region" description="Pro residues" evidence="1">
    <location>
        <begin position="93"/>
        <end position="117"/>
    </location>
</feature>
<proteinExistence type="predicted"/>
<protein>
    <submittedName>
        <fullName evidence="2">Uncharacterized protein</fullName>
    </submittedName>
</protein>
<organism evidence="2 3">
    <name type="scientific">Streptomyces aidingensis</name>
    <dbReference type="NCBI Taxonomy" id="910347"/>
    <lineage>
        <taxon>Bacteria</taxon>
        <taxon>Bacillati</taxon>
        <taxon>Actinomycetota</taxon>
        <taxon>Actinomycetes</taxon>
        <taxon>Kitasatosporales</taxon>
        <taxon>Streptomycetaceae</taxon>
        <taxon>Streptomyces</taxon>
    </lineage>
</organism>
<reference evidence="2 3" key="1">
    <citation type="submission" date="2016-10" db="EMBL/GenBank/DDBJ databases">
        <authorList>
            <person name="de Groot N.N."/>
        </authorList>
    </citation>
    <scope>NUCLEOTIDE SEQUENCE [LARGE SCALE GENOMIC DNA]</scope>
    <source>
        <strain evidence="2 3">CGMCC 4.5739</strain>
    </source>
</reference>
<feature type="region of interest" description="Disordered" evidence="1">
    <location>
        <begin position="80"/>
        <end position="117"/>
    </location>
</feature>